<dbReference type="Proteomes" id="UP000239209">
    <property type="component" value="Unassembled WGS sequence"/>
</dbReference>
<dbReference type="InterPro" id="IPR052553">
    <property type="entry name" value="CbiG_hydrolase"/>
</dbReference>
<dbReference type="EMBL" id="PVZG01000001">
    <property type="protein sequence ID" value="PRY33670.1"/>
    <property type="molecule type" value="Genomic_DNA"/>
</dbReference>
<dbReference type="Gene3D" id="3.30.420.180">
    <property type="entry name" value="CobE/GbiG C-terminal domain"/>
    <property type="match status" value="1"/>
</dbReference>
<evidence type="ECO:0000259" key="1">
    <source>
        <dbReference type="Pfam" id="PF01890"/>
    </source>
</evidence>
<dbReference type="SUPFAM" id="SSF159664">
    <property type="entry name" value="CobE/GbiG C-terminal domain-like"/>
    <property type="match status" value="1"/>
</dbReference>
<evidence type="ECO:0000313" key="3">
    <source>
        <dbReference type="Proteomes" id="UP000239209"/>
    </source>
</evidence>
<dbReference type="GO" id="GO:0009236">
    <property type="term" value="P:cobalamin biosynthetic process"/>
    <property type="evidence" value="ECO:0007669"/>
    <property type="project" value="InterPro"/>
</dbReference>
<organism evidence="2 3">
    <name type="scientific">Pseudosporangium ferrugineum</name>
    <dbReference type="NCBI Taxonomy" id="439699"/>
    <lineage>
        <taxon>Bacteria</taxon>
        <taxon>Bacillati</taxon>
        <taxon>Actinomycetota</taxon>
        <taxon>Actinomycetes</taxon>
        <taxon>Micromonosporales</taxon>
        <taxon>Micromonosporaceae</taxon>
        <taxon>Pseudosporangium</taxon>
    </lineage>
</organism>
<reference evidence="2 3" key="1">
    <citation type="submission" date="2018-03" db="EMBL/GenBank/DDBJ databases">
        <title>Genomic Encyclopedia of Archaeal and Bacterial Type Strains, Phase II (KMG-II): from individual species to whole genera.</title>
        <authorList>
            <person name="Goeker M."/>
        </authorList>
    </citation>
    <scope>NUCLEOTIDE SEQUENCE [LARGE SCALE GENOMIC DNA]</scope>
    <source>
        <strain evidence="2 3">DSM 45348</strain>
    </source>
</reference>
<dbReference type="InterPro" id="IPR002750">
    <property type="entry name" value="CobE/GbiG_C"/>
</dbReference>
<keyword evidence="3" id="KW-1185">Reference proteome</keyword>
<name>A0A2T0SJS9_9ACTN</name>
<gene>
    <name evidence="2" type="ORF">CLV70_101833</name>
</gene>
<dbReference type="RefSeq" id="WP_106124927.1">
    <property type="nucleotide sequence ID" value="NZ_PVZG01000001.1"/>
</dbReference>
<dbReference type="PANTHER" id="PTHR37477:SF1">
    <property type="entry name" value="COBALT-PRECORRIN-5A HYDROLASE"/>
    <property type="match status" value="1"/>
</dbReference>
<dbReference type="PANTHER" id="PTHR37477">
    <property type="entry name" value="COBALT-PRECORRIN-5A HYDROLASE"/>
    <property type="match status" value="1"/>
</dbReference>
<dbReference type="AlphaFoldDB" id="A0A2T0SJS9"/>
<keyword evidence="2" id="KW-0378">Hydrolase</keyword>
<dbReference type="GO" id="GO:0016787">
    <property type="term" value="F:hydrolase activity"/>
    <property type="evidence" value="ECO:0007669"/>
    <property type="project" value="UniProtKB-KW"/>
</dbReference>
<comment type="caution">
    <text evidence="2">The sequence shown here is derived from an EMBL/GenBank/DDBJ whole genome shotgun (WGS) entry which is preliminary data.</text>
</comment>
<proteinExistence type="predicted"/>
<protein>
    <submittedName>
        <fullName evidence="2">Cobalt-precorrin 5A hydrolase</fullName>
    </submittedName>
</protein>
<dbReference type="InterPro" id="IPR036518">
    <property type="entry name" value="CobE/GbiG_C_sf"/>
</dbReference>
<feature type="domain" description="CobE/GbiG C-terminal" evidence="1">
    <location>
        <begin position="3"/>
        <end position="119"/>
    </location>
</feature>
<dbReference type="Pfam" id="PF01890">
    <property type="entry name" value="CbiG_C"/>
    <property type="match status" value="1"/>
</dbReference>
<sequence length="122" mass="11763">MSLTLGVGVRAAVTPGQLGAAVDASLSRAGVPGSAVSAVATLDRRAPVLAPFARARGWPLVPVPPELLAAVVPARPSPRVAALAGVPSVAEAAALAAAGPGAALILPKQVFPGVTVAIARAA</sequence>
<evidence type="ECO:0000313" key="2">
    <source>
        <dbReference type="EMBL" id="PRY33670.1"/>
    </source>
</evidence>
<accession>A0A2T0SJS9</accession>